<dbReference type="PANTHER" id="PTHR11005">
    <property type="entry name" value="LYSOSOMAL ACID LIPASE-RELATED"/>
    <property type="match status" value="1"/>
</dbReference>
<proteinExistence type="inferred from homology"/>
<dbReference type="InterPro" id="IPR006693">
    <property type="entry name" value="AB_hydrolase_lipase"/>
</dbReference>
<evidence type="ECO:0000256" key="3">
    <source>
        <dbReference type="ARBA" id="ARBA00022801"/>
    </source>
</evidence>
<gene>
    <name evidence="12" type="ORF">ILUMI_16692</name>
</gene>
<dbReference type="Pfam" id="PF04083">
    <property type="entry name" value="Abhydro_lipase"/>
    <property type="match status" value="1"/>
</dbReference>
<evidence type="ECO:0000259" key="10">
    <source>
        <dbReference type="Pfam" id="PF04083"/>
    </source>
</evidence>
<feature type="active site" description="Charge relay system" evidence="8">
    <location>
        <position position="399"/>
    </location>
</feature>
<keyword evidence="6" id="KW-0325">Glycoprotein</keyword>
<feature type="active site" description="Nucleophile" evidence="8">
    <location>
        <position position="194"/>
    </location>
</feature>
<keyword evidence="3 7" id="KW-0378">Hydrolase</keyword>
<protein>
    <recommendedName>
        <fullName evidence="7">Lipase</fullName>
    </recommendedName>
</protein>
<dbReference type="FunFam" id="3.40.50.1820:FF:000021">
    <property type="entry name" value="Lipase"/>
    <property type="match status" value="1"/>
</dbReference>
<dbReference type="InterPro" id="IPR025483">
    <property type="entry name" value="Lipase_euk"/>
</dbReference>
<evidence type="ECO:0000256" key="1">
    <source>
        <dbReference type="ARBA" id="ARBA00010701"/>
    </source>
</evidence>
<evidence type="ECO:0000256" key="4">
    <source>
        <dbReference type="ARBA" id="ARBA00022963"/>
    </source>
</evidence>
<dbReference type="SUPFAM" id="SSF53474">
    <property type="entry name" value="alpha/beta-Hydrolases"/>
    <property type="match status" value="1"/>
</dbReference>
<name>A0A8K0CQS8_IGNLU</name>
<reference evidence="12" key="1">
    <citation type="submission" date="2019-08" db="EMBL/GenBank/DDBJ databases">
        <title>The genome of the North American firefly Photinus pyralis.</title>
        <authorList>
            <consortium name="Photinus pyralis genome working group"/>
            <person name="Fallon T.R."/>
            <person name="Sander Lower S.E."/>
            <person name="Weng J.-K."/>
        </authorList>
    </citation>
    <scope>NUCLEOTIDE SEQUENCE</scope>
    <source>
        <strain evidence="12">TRF0915ILg1</strain>
        <tissue evidence="12">Whole body</tissue>
    </source>
</reference>
<dbReference type="PIRSF" id="PIRSF000862">
    <property type="entry name" value="Steryl_ester_lip"/>
    <property type="match status" value="1"/>
</dbReference>
<comment type="caution">
    <text evidence="12">The sequence shown here is derived from an EMBL/GenBank/DDBJ whole genome shotgun (WGS) entry which is preliminary data.</text>
</comment>
<dbReference type="OrthoDB" id="9974421at2759"/>
<feature type="domain" description="Serine aminopeptidase S33" evidence="11">
    <location>
        <begin position="122"/>
        <end position="242"/>
    </location>
</feature>
<sequence>MFPIIKLVLTTIALAMVNNSCVGVSEENDPFEGLKEEYEIAFKYLPIDLQQDAKLLVPDLIKKYDYPIEIHTIQSKDGYILEIHRIPYGKQDLSDNRTAVYLQHGILASSADWVLPGPGKGFGYILADAGYDVWMPNVRGNRYSRKHIKLDPLKDAKEFWDFSWHEIAIDDVPTIVDYIREQTGQDKFFYIGHSQGTTLSYVMLSEKEDYNDQFKAIFSLAPIAYMGRMTSPILQVISMFSDNLEPIFNKLGMHEFLPRTDFLAKVGEKFCGDTSAFQILCINSLFAVSGFNRKQMNSTLVPVIMGHTPAGSSSKQLIHYAQGIISGKFRQWDYGSIGNLRNYGSLAPPKYKLENVKVPVYIYYSQNDWLSNTNDVDKLANELRNVQGRFLIADSRFSHVDYVYGIEAPQLVYYEILDIMEKH</sequence>
<dbReference type="Pfam" id="PF12146">
    <property type="entry name" value="Hydrolase_4"/>
    <property type="match status" value="1"/>
</dbReference>
<dbReference type="GO" id="GO:0016042">
    <property type="term" value="P:lipid catabolic process"/>
    <property type="evidence" value="ECO:0007669"/>
    <property type="project" value="UniProtKB-KW"/>
</dbReference>
<evidence type="ECO:0000259" key="11">
    <source>
        <dbReference type="Pfam" id="PF12146"/>
    </source>
</evidence>
<dbReference type="Proteomes" id="UP000801492">
    <property type="component" value="Unassembled WGS sequence"/>
</dbReference>
<evidence type="ECO:0000256" key="8">
    <source>
        <dbReference type="PIRSR" id="PIRSR000862-1"/>
    </source>
</evidence>
<feature type="chain" id="PRO_5035427917" description="Lipase" evidence="9">
    <location>
        <begin position="16"/>
        <end position="423"/>
    </location>
</feature>
<evidence type="ECO:0000256" key="9">
    <source>
        <dbReference type="SAM" id="SignalP"/>
    </source>
</evidence>
<dbReference type="EMBL" id="VTPC01066251">
    <property type="protein sequence ID" value="KAF2889481.1"/>
    <property type="molecule type" value="Genomic_DNA"/>
</dbReference>
<feature type="domain" description="Partial AB-hydrolase lipase" evidence="10">
    <location>
        <begin position="57"/>
        <end position="115"/>
    </location>
</feature>
<keyword evidence="13" id="KW-1185">Reference proteome</keyword>
<evidence type="ECO:0000256" key="5">
    <source>
        <dbReference type="ARBA" id="ARBA00023098"/>
    </source>
</evidence>
<evidence type="ECO:0000313" key="13">
    <source>
        <dbReference type="Proteomes" id="UP000801492"/>
    </source>
</evidence>
<keyword evidence="2 9" id="KW-0732">Signal</keyword>
<evidence type="ECO:0000256" key="2">
    <source>
        <dbReference type="ARBA" id="ARBA00022729"/>
    </source>
</evidence>
<keyword evidence="4 7" id="KW-0442">Lipid degradation</keyword>
<feature type="signal peptide" evidence="9">
    <location>
        <begin position="1"/>
        <end position="15"/>
    </location>
</feature>
<dbReference type="InterPro" id="IPR029058">
    <property type="entry name" value="AB_hydrolase_fold"/>
</dbReference>
<comment type="similarity">
    <text evidence="1 7">Belongs to the AB hydrolase superfamily. Lipase family.</text>
</comment>
<dbReference type="AlphaFoldDB" id="A0A8K0CQS8"/>
<dbReference type="GO" id="GO:0016788">
    <property type="term" value="F:hydrolase activity, acting on ester bonds"/>
    <property type="evidence" value="ECO:0007669"/>
    <property type="project" value="InterPro"/>
</dbReference>
<evidence type="ECO:0000256" key="6">
    <source>
        <dbReference type="ARBA" id="ARBA00023180"/>
    </source>
</evidence>
<accession>A0A8K0CQS8</accession>
<dbReference type="InterPro" id="IPR022742">
    <property type="entry name" value="Hydrolase_4"/>
</dbReference>
<evidence type="ECO:0000256" key="7">
    <source>
        <dbReference type="PIRNR" id="PIRNR000862"/>
    </source>
</evidence>
<feature type="active site" description="Charge relay system" evidence="8">
    <location>
        <position position="368"/>
    </location>
</feature>
<dbReference type="Gene3D" id="3.40.50.1820">
    <property type="entry name" value="alpha/beta hydrolase"/>
    <property type="match status" value="1"/>
</dbReference>
<evidence type="ECO:0000313" key="12">
    <source>
        <dbReference type="EMBL" id="KAF2889481.1"/>
    </source>
</evidence>
<keyword evidence="5" id="KW-0443">Lipid metabolism</keyword>
<organism evidence="12 13">
    <name type="scientific">Ignelater luminosus</name>
    <name type="common">Cucubano</name>
    <name type="synonym">Pyrophorus luminosus</name>
    <dbReference type="NCBI Taxonomy" id="2038154"/>
    <lineage>
        <taxon>Eukaryota</taxon>
        <taxon>Metazoa</taxon>
        <taxon>Ecdysozoa</taxon>
        <taxon>Arthropoda</taxon>
        <taxon>Hexapoda</taxon>
        <taxon>Insecta</taxon>
        <taxon>Pterygota</taxon>
        <taxon>Neoptera</taxon>
        <taxon>Endopterygota</taxon>
        <taxon>Coleoptera</taxon>
        <taxon>Polyphaga</taxon>
        <taxon>Elateriformia</taxon>
        <taxon>Elateroidea</taxon>
        <taxon>Elateridae</taxon>
        <taxon>Agrypninae</taxon>
        <taxon>Pyrophorini</taxon>
        <taxon>Ignelater</taxon>
    </lineage>
</organism>